<gene>
    <name evidence="4 5" type="primary">nr6a1.L</name>
</gene>
<protein>
    <submittedName>
        <fullName evidence="4 5">Uncharacterized protein nr6a1.L isoform X6</fullName>
    </submittedName>
</protein>
<feature type="domain" description="Reverse transcriptase" evidence="2">
    <location>
        <begin position="1"/>
        <end position="157"/>
    </location>
</feature>
<dbReference type="PANTHER" id="PTHR21301">
    <property type="entry name" value="REVERSE TRANSCRIPTASE"/>
    <property type="match status" value="1"/>
</dbReference>
<dbReference type="CDD" id="cd00304">
    <property type="entry name" value="RT_like"/>
    <property type="match status" value="1"/>
</dbReference>
<reference evidence="4 5" key="1">
    <citation type="submission" date="2025-04" db="UniProtKB">
        <authorList>
            <consortium name="RefSeq"/>
        </authorList>
    </citation>
    <scope>IDENTIFICATION</scope>
    <source>
        <strain evidence="4 5">J_2021</strain>
        <tissue evidence="4 5">Erythrocytes</tissue>
    </source>
</reference>
<name>A0A8J1LIC7_XENLA</name>
<evidence type="ECO:0000259" key="2">
    <source>
        <dbReference type="PROSITE" id="PS50878"/>
    </source>
</evidence>
<evidence type="ECO:0000259" key="1">
    <source>
        <dbReference type="PROSITE" id="PS50164"/>
    </source>
</evidence>
<evidence type="ECO:0000313" key="3">
    <source>
        <dbReference type="Proteomes" id="UP000186698"/>
    </source>
</evidence>
<accession>A0A8J1LIC7</accession>
<evidence type="ECO:0000313" key="4">
    <source>
        <dbReference type="RefSeq" id="XP_041428430.1"/>
    </source>
</evidence>
<dbReference type="PANTHER" id="PTHR21301:SF14">
    <property type="match status" value="1"/>
</dbReference>
<dbReference type="CDD" id="cd10442">
    <property type="entry name" value="GIY-YIG_PLEs"/>
    <property type="match status" value="1"/>
</dbReference>
<feature type="domain" description="GIY-YIG" evidence="1">
    <location>
        <begin position="363"/>
        <end position="466"/>
    </location>
</feature>
<dbReference type="InterPro" id="IPR058912">
    <property type="entry name" value="HTH_animal"/>
</dbReference>
<dbReference type="PROSITE" id="PS50164">
    <property type="entry name" value="GIY_YIG"/>
    <property type="match status" value="1"/>
</dbReference>
<dbReference type="InterPro" id="IPR000477">
    <property type="entry name" value="RT_dom"/>
</dbReference>
<dbReference type="AlphaFoldDB" id="A0A8J1LIC7"/>
<dbReference type="CTD" id="108698236"/>
<dbReference type="PROSITE" id="PS50878">
    <property type="entry name" value="RT_POL"/>
    <property type="match status" value="1"/>
</dbReference>
<dbReference type="RefSeq" id="XP_041428431.1">
    <property type="nucleotide sequence ID" value="XM_041572497.1"/>
</dbReference>
<dbReference type="Proteomes" id="UP000186698">
    <property type="component" value="Chromosome 8L"/>
</dbReference>
<keyword evidence="3" id="KW-1185">Reference proteome</keyword>
<organism evidence="3 4">
    <name type="scientific">Xenopus laevis</name>
    <name type="common">African clawed frog</name>
    <dbReference type="NCBI Taxonomy" id="8355"/>
    <lineage>
        <taxon>Eukaryota</taxon>
        <taxon>Metazoa</taxon>
        <taxon>Chordata</taxon>
        <taxon>Craniata</taxon>
        <taxon>Vertebrata</taxon>
        <taxon>Euteleostomi</taxon>
        <taxon>Amphibia</taxon>
        <taxon>Batrachia</taxon>
        <taxon>Anura</taxon>
        <taxon>Pipoidea</taxon>
        <taxon>Pipidae</taxon>
        <taxon>Xenopodinae</taxon>
        <taxon>Xenopus</taxon>
        <taxon>Xenopus</taxon>
    </lineage>
</organism>
<evidence type="ECO:0000313" key="5">
    <source>
        <dbReference type="RefSeq" id="XP_041428431.1"/>
    </source>
</evidence>
<dbReference type="Pfam" id="PF26215">
    <property type="entry name" value="HTH_animal"/>
    <property type="match status" value="1"/>
</dbReference>
<dbReference type="InterPro" id="IPR000305">
    <property type="entry name" value="GIY-YIG_endonuc"/>
</dbReference>
<proteinExistence type="predicted"/>
<dbReference type="RefSeq" id="XP_041428430.1">
    <property type="nucleotide sequence ID" value="XM_041572496.1"/>
</dbReference>
<sequence>MDVSSLYTVIPHEQGIIACREALETRSDKSVPTEFLIDLLELALTKNYFRFENSFYLQISGTAMGSALAPSYANLFMLRYEQNYIMRGAADKLIAYLRYIDDLLLIWDGDAASLTGFFNMLNSMDTPIRFTLKYDTKSIEFLDLLIFKTEDGLGTSLYRKPTDRNTILHAASDHPPSTIRAIPYSQFLRTIRNNSDPEKAQQQLTETFERFLERGYKKELLTQQLQRAIQFTQTDLITRKTKDKPITERMIFTSKYSHVSKHLRTSIQKNWPIVAMDNGLSLFEAPPPIFGHGRNHNLKDLLVKTDFSDKSKTSSNWLSQQQKLGCYRCPDCTTCRSLLIGKDFPHPHTGKRFKIQHRLSCTTPFVVYIVTCPCGLYYVGKASTPLRDRIANHRSAISKAIKENSAKQPVARHFLQMGHGLPTFRCMAIDHQPPLTRGGNRDLALLRREAGWIQRLDTVTPRGLNETLPLGCFL</sequence>
<dbReference type="GeneID" id="108698236"/>